<gene>
    <name evidence="1" type="ORF">IHE45_08G055000</name>
</gene>
<evidence type="ECO:0000313" key="1">
    <source>
        <dbReference type="EMBL" id="KAH7674174.1"/>
    </source>
</evidence>
<accession>A0ACB7VIT7</accession>
<keyword evidence="2" id="KW-1185">Reference proteome</keyword>
<dbReference type="Proteomes" id="UP000827976">
    <property type="component" value="Chromosome 8"/>
</dbReference>
<name>A0ACB7VIT7_DIOAL</name>
<reference evidence="2" key="1">
    <citation type="journal article" date="2022" name="Nat. Commun.">
        <title>Chromosome evolution and the genetic basis of agronomically important traits in greater yam.</title>
        <authorList>
            <person name="Bredeson J.V."/>
            <person name="Lyons J.B."/>
            <person name="Oniyinde I.O."/>
            <person name="Okereke N.R."/>
            <person name="Kolade O."/>
            <person name="Nnabue I."/>
            <person name="Nwadili C.O."/>
            <person name="Hribova E."/>
            <person name="Parker M."/>
            <person name="Nwogha J."/>
            <person name="Shu S."/>
            <person name="Carlson J."/>
            <person name="Kariba R."/>
            <person name="Muthemba S."/>
            <person name="Knop K."/>
            <person name="Barton G.J."/>
            <person name="Sherwood A.V."/>
            <person name="Lopez-Montes A."/>
            <person name="Asiedu R."/>
            <person name="Jamnadass R."/>
            <person name="Muchugi A."/>
            <person name="Goodstein D."/>
            <person name="Egesi C.N."/>
            <person name="Featherston J."/>
            <person name="Asfaw A."/>
            <person name="Simpson G.G."/>
            <person name="Dolezel J."/>
            <person name="Hendre P.S."/>
            <person name="Van Deynze A."/>
            <person name="Kumar P.L."/>
            <person name="Obidiegwu J.E."/>
            <person name="Bhattacharjee R."/>
            <person name="Rokhsar D.S."/>
        </authorList>
    </citation>
    <scope>NUCLEOTIDE SEQUENCE [LARGE SCALE GENOMIC DNA]</scope>
    <source>
        <strain evidence="2">cv. TDa95/00328</strain>
    </source>
</reference>
<protein>
    <submittedName>
        <fullName evidence="1">Glycine rich protein</fullName>
    </submittedName>
</protein>
<proteinExistence type="predicted"/>
<sequence>MASSKSLFVLTTALLGIILILSLEAVSASELPQQTQEKVDKAGYEEQKTYGSGGLGLLPGGYYNGYGYLPGNGYYNGFRPGYLPGNGYYGGYYNRYPYAPGYVGHP</sequence>
<organism evidence="1 2">
    <name type="scientific">Dioscorea alata</name>
    <name type="common">Purple yam</name>
    <dbReference type="NCBI Taxonomy" id="55571"/>
    <lineage>
        <taxon>Eukaryota</taxon>
        <taxon>Viridiplantae</taxon>
        <taxon>Streptophyta</taxon>
        <taxon>Embryophyta</taxon>
        <taxon>Tracheophyta</taxon>
        <taxon>Spermatophyta</taxon>
        <taxon>Magnoliopsida</taxon>
        <taxon>Liliopsida</taxon>
        <taxon>Dioscoreales</taxon>
        <taxon>Dioscoreaceae</taxon>
        <taxon>Dioscorea</taxon>
    </lineage>
</organism>
<comment type="caution">
    <text evidence="1">The sequence shown here is derived from an EMBL/GenBank/DDBJ whole genome shotgun (WGS) entry which is preliminary data.</text>
</comment>
<evidence type="ECO:0000313" key="2">
    <source>
        <dbReference type="Proteomes" id="UP000827976"/>
    </source>
</evidence>
<dbReference type="EMBL" id="CM037018">
    <property type="protein sequence ID" value="KAH7674174.1"/>
    <property type="molecule type" value="Genomic_DNA"/>
</dbReference>